<organism evidence="1">
    <name type="scientific">marine sediment metagenome</name>
    <dbReference type="NCBI Taxonomy" id="412755"/>
    <lineage>
        <taxon>unclassified sequences</taxon>
        <taxon>metagenomes</taxon>
        <taxon>ecological metagenomes</taxon>
    </lineage>
</organism>
<accession>X1HZP9</accession>
<evidence type="ECO:0000313" key="1">
    <source>
        <dbReference type="EMBL" id="GAH62520.1"/>
    </source>
</evidence>
<reference evidence="1" key="1">
    <citation type="journal article" date="2014" name="Front. Microbiol.">
        <title>High frequency of phylogenetically diverse reductive dehalogenase-homologous genes in deep subseafloor sedimentary metagenomes.</title>
        <authorList>
            <person name="Kawai M."/>
            <person name="Futagami T."/>
            <person name="Toyoda A."/>
            <person name="Takaki Y."/>
            <person name="Nishi S."/>
            <person name="Hori S."/>
            <person name="Arai W."/>
            <person name="Tsubouchi T."/>
            <person name="Morono Y."/>
            <person name="Uchiyama I."/>
            <person name="Ito T."/>
            <person name="Fujiyama A."/>
            <person name="Inagaki F."/>
            <person name="Takami H."/>
        </authorList>
    </citation>
    <scope>NUCLEOTIDE SEQUENCE</scope>
    <source>
        <strain evidence="1">Expedition CK06-06</strain>
    </source>
</reference>
<comment type="caution">
    <text evidence="1">The sequence shown here is derived from an EMBL/GenBank/DDBJ whole genome shotgun (WGS) entry which is preliminary data.</text>
</comment>
<proteinExistence type="predicted"/>
<dbReference type="EMBL" id="BARU01030297">
    <property type="protein sequence ID" value="GAH62520.1"/>
    <property type="molecule type" value="Genomic_DNA"/>
</dbReference>
<dbReference type="AlphaFoldDB" id="X1HZP9"/>
<gene>
    <name evidence="1" type="ORF">S03H2_48100</name>
</gene>
<protein>
    <submittedName>
        <fullName evidence="1">Uncharacterized protein</fullName>
    </submittedName>
</protein>
<name>X1HZP9_9ZZZZ</name>
<sequence>MKLPSKGKNRKAEIQEFADEMKKLTHRVGMKISARGWCYIMEGFNLITKAQFNVVENLINGCRRNGILPIDFTATEEARQFSVHAE</sequence>